<keyword evidence="3" id="KW-0808">Transferase</keyword>
<dbReference type="EMBL" id="QNTQ01000028">
    <property type="protein sequence ID" value="RBI82791.1"/>
    <property type="molecule type" value="Genomic_DNA"/>
</dbReference>
<evidence type="ECO:0000313" key="6">
    <source>
        <dbReference type="Proteomes" id="UP000253370"/>
    </source>
</evidence>
<sequence>MQNRSTSTSVSIVVATHNRAALLAETLGAIAAQRHRPLEVLVVDDGSTDATEDVVARAAASARRAEGPEIRYLRQGNAGPAAARNRGLAAARGAAVLFSDDDDVMAPGAVAALAAALEAQPAAGIACAAHAAMAADGTPDPRIRRPEPAEGAQAAAAMIAGEWFVPLHGYLFRRAALEAAGRWDHRLRSQEDDALLLSAALSGARFHAAPRALVFYRQHAGPRRSAGACDLRLEDDVAIRLSAWRRLQREGRLERFSAAFGAWHRRLMARYGELLETLDGEAAALVRWASAQESDIAAPADPLAHWIVPTGAKPRQPAPRVN</sequence>
<name>A0A365U4F6_9RHOB</name>
<dbReference type="InterPro" id="IPR050834">
    <property type="entry name" value="Glycosyltransf_2"/>
</dbReference>
<dbReference type="InterPro" id="IPR001173">
    <property type="entry name" value="Glyco_trans_2-like"/>
</dbReference>
<keyword evidence="6" id="KW-1185">Reference proteome</keyword>
<dbReference type="OrthoDB" id="5291101at2"/>
<organism evidence="5 6">
    <name type="scientific">Rhodosalinus halophilus</name>
    <dbReference type="NCBI Taxonomy" id="2259333"/>
    <lineage>
        <taxon>Bacteria</taxon>
        <taxon>Pseudomonadati</taxon>
        <taxon>Pseudomonadota</taxon>
        <taxon>Alphaproteobacteria</taxon>
        <taxon>Rhodobacterales</taxon>
        <taxon>Paracoccaceae</taxon>
        <taxon>Rhodosalinus</taxon>
    </lineage>
</organism>
<keyword evidence="2" id="KW-0328">Glycosyltransferase</keyword>
<dbReference type="PANTHER" id="PTHR43685">
    <property type="entry name" value="GLYCOSYLTRANSFERASE"/>
    <property type="match status" value="1"/>
</dbReference>
<gene>
    <name evidence="5" type="ORF">DRV85_18045</name>
</gene>
<dbReference type="CDD" id="cd00761">
    <property type="entry name" value="Glyco_tranf_GTA_type"/>
    <property type="match status" value="1"/>
</dbReference>
<evidence type="ECO:0000256" key="2">
    <source>
        <dbReference type="ARBA" id="ARBA00022676"/>
    </source>
</evidence>
<dbReference type="Gene3D" id="3.90.550.10">
    <property type="entry name" value="Spore Coat Polysaccharide Biosynthesis Protein SpsA, Chain A"/>
    <property type="match status" value="1"/>
</dbReference>
<comment type="caution">
    <text evidence="5">The sequence shown here is derived from an EMBL/GenBank/DDBJ whole genome shotgun (WGS) entry which is preliminary data.</text>
</comment>
<reference evidence="5 6" key="1">
    <citation type="submission" date="2018-07" db="EMBL/GenBank/DDBJ databases">
        <title>Rhodosalinus sp. strain E84T genomic sequence and assembly.</title>
        <authorList>
            <person name="Liu Z.-W."/>
            <person name="Lu D.-C."/>
        </authorList>
    </citation>
    <scope>NUCLEOTIDE SEQUENCE [LARGE SCALE GENOMIC DNA]</scope>
    <source>
        <strain evidence="5 6">E84</strain>
    </source>
</reference>
<dbReference type="GO" id="GO:0016757">
    <property type="term" value="F:glycosyltransferase activity"/>
    <property type="evidence" value="ECO:0007669"/>
    <property type="project" value="UniProtKB-KW"/>
</dbReference>
<feature type="domain" description="Glycosyltransferase 2-like" evidence="4">
    <location>
        <begin position="11"/>
        <end position="144"/>
    </location>
</feature>
<dbReference type="PANTHER" id="PTHR43685:SF5">
    <property type="entry name" value="GLYCOSYLTRANSFERASE EPSE-RELATED"/>
    <property type="match status" value="1"/>
</dbReference>
<evidence type="ECO:0000256" key="1">
    <source>
        <dbReference type="ARBA" id="ARBA00006739"/>
    </source>
</evidence>
<accession>A0A365U4F6</accession>
<dbReference type="RefSeq" id="WP_113290869.1">
    <property type="nucleotide sequence ID" value="NZ_QNTQ01000028.1"/>
</dbReference>
<dbReference type="SUPFAM" id="SSF53448">
    <property type="entry name" value="Nucleotide-diphospho-sugar transferases"/>
    <property type="match status" value="1"/>
</dbReference>
<evidence type="ECO:0000256" key="3">
    <source>
        <dbReference type="ARBA" id="ARBA00022679"/>
    </source>
</evidence>
<dbReference type="AlphaFoldDB" id="A0A365U4F6"/>
<comment type="similarity">
    <text evidence="1">Belongs to the glycosyltransferase 2 family.</text>
</comment>
<dbReference type="Pfam" id="PF00535">
    <property type="entry name" value="Glycos_transf_2"/>
    <property type="match status" value="1"/>
</dbReference>
<evidence type="ECO:0000259" key="4">
    <source>
        <dbReference type="Pfam" id="PF00535"/>
    </source>
</evidence>
<protein>
    <recommendedName>
        <fullName evidence="4">Glycosyltransferase 2-like domain-containing protein</fullName>
    </recommendedName>
</protein>
<evidence type="ECO:0000313" key="5">
    <source>
        <dbReference type="EMBL" id="RBI82791.1"/>
    </source>
</evidence>
<dbReference type="Proteomes" id="UP000253370">
    <property type="component" value="Unassembled WGS sequence"/>
</dbReference>
<proteinExistence type="inferred from homology"/>
<dbReference type="InterPro" id="IPR029044">
    <property type="entry name" value="Nucleotide-diphossugar_trans"/>
</dbReference>